<keyword evidence="6" id="KW-1053">Target membrane</keyword>
<feature type="non-terminal residue" evidence="7">
    <location>
        <position position="70"/>
    </location>
</feature>
<dbReference type="Proteomes" id="UP000054359">
    <property type="component" value="Unassembled WGS sequence"/>
</dbReference>
<evidence type="ECO:0000313" key="7">
    <source>
        <dbReference type="EMBL" id="KFM79658.1"/>
    </source>
</evidence>
<keyword evidence="3" id="KW-1052">Target cell membrane</keyword>
<evidence type="ECO:0000256" key="3">
    <source>
        <dbReference type="ARBA" id="ARBA00022537"/>
    </source>
</evidence>
<proteinExistence type="predicted"/>
<evidence type="ECO:0000256" key="2">
    <source>
        <dbReference type="ARBA" id="ARBA00022483"/>
    </source>
</evidence>
<dbReference type="Gene3D" id="1.25.40.20">
    <property type="entry name" value="Ankyrin repeat-containing domain"/>
    <property type="match status" value="1"/>
</dbReference>
<keyword evidence="6" id="KW-0472">Membrane</keyword>
<dbReference type="SUPFAM" id="SSF48403">
    <property type="entry name" value="Ankyrin repeat"/>
    <property type="match status" value="1"/>
</dbReference>
<name>A0A087UQL9_STEMI</name>
<dbReference type="AlphaFoldDB" id="A0A087UQL9"/>
<gene>
    <name evidence="7" type="ORF">X975_15795</name>
</gene>
<accession>A0A087UQL9</accession>
<sequence>MIATRNSASERLRTANSNTSYRYSYVDLFMMLIECGCDVNAVNRAGQTALHIAVRTRQEILVLETSYFWK</sequence>
<dbReference type="GO" id="GO:0006887">
    <property type="term" value="P:exocytosis"/>
    <property type="evidence" value="ECO:0007669"/>
    <property type="project" value="UniProtKB-KW"/>
</dbReference>
<keyword evidence="2" id="KW-0268">Exocytosis</keyword>
<protein>
    <submittedName>
        <fullName evidence="7">Uncharacterized protein</fullName>
    </submittedName>
</protein>
<dbReference type="OrthoDB" id="10249612at2759"/>
<keyword evidence="4" id="KW-0528">Neurotoxin</keyword>
<dbReference type="EMBL" id="KK121069">
    <property type="protein sequence ID" value="KFM79658.1"/>
    <property type="molecule type" value="Genomic_DNA"/>
</dbReference>
<dbReference type="Pfam" id="PF13637">
    <property type="entry name" value="Ank_4"/>
    <property type="match status" value="1"/>
</dbReference>
<dbReference type="InterPro" id="IPR036770">
    <property type="entry name" value="Ankyrin_rpt-contain_sf"/>
</dbReference>
<comment type="subcellular location">
    <subcellularLocation>
        <location evidence="1">Target cell membrane</location>
    </subcellularLocation>
</comment>
<evidence type="ECO:0000256" key="4">
    <source>
        <dbReference type="ARBA" id="ARBA00022699"/>
    </source>
</evidence>
<reference evidence="7 8" key="1">
    <citation type="submission" date="2013-11" db="EMBL/GenBank/DDBJ databases">
        <title>Genome sequencing of Stegodyphus mimosarum.</title>
        <authorList>
            <person name="Bechsgaard J."/>
        </authorList>
    </citation>
    <scope>NUCLEOTIDE SEQUENCE [LARGE SCALE GENOMIC DNA]</scope>
</reference>
<keyword evidence="5" id="KW-0800">Toxin</keyword>
<evidence type="ECO:0000256" key="1">
    <source>
        <dbReference type="ARBA" id="ARBA00004175"/>
    </source>
</evidence>
<dbReference type="GO" id="GO:0044218">
    <property type="term" value="C:other organism cell membrane"/>
    <property type="evidence" value="ECO:0007669"/>
    <property type="project" value="UniProtKB-KW"/>
</dbReference>
<keyword evidence="8" id="KW-1185">Reference proteome</keyword>
<dbReference type="InterPro" id="IPR002110">
    <property type="entry name" value="Ankyrin_rpt"/>
</dbReference>
<organism evidence="7 8">
    <name type="scientific">Stegodyphus mimosarum</name>
    <name type="common">African social velvet spider</name>
    <dbReference type="NCBI Taxonomy" id="407821"/>
    <lineage>
        <taxon>Eukaryota</taxon>
        <taxon>Metazoa</taxon>
        <taxon>Ecdysozoa</taxon>
        <taxon>Arthropoda</taxon>
        <taxon>Chelicerata</taxon>
        <taxon>Arachnida</taxon>
        <taxon>Araneae</taxon>
        <taxon>Araneomorphae</taxon>
        <taxon>Entelegynae</taxon>
        <taxon>Eresoidea</taxon>
        <taxon>Eresidae</taxon>
        <taxon>Stegodyphus</taxon>
    </lineage>
</organism>
<keyword evidence="5" id="KW-0638">Presynaptic neurotoxin</keyword>
<evidence type="ECO:0000256" key="5">
    <source>
        <dbReference type="ARBA" id="ARBA00023028"/>
    </source>
</evidence>
<evidence type="ECO:0000256" key="6">
    <source>
        <dbReference type="ARBA" id="ARBA00023298"/>
    </source>
</evidence>
<dbReference type="GO" id="GO:0044231">
    <property type="term" value="C:host cell presynaptic membrane"/>
    <property type="evidence" value="ECO:0007669"/>
    <property type="project" value="UniProtKB-KW"/>
</dbReference>
<evidence type="ECO:0000313" key="8">
    <source>
        <dbReference type="Proteomes" id="UP000054359"/>
    </source>
</evidence>